<dbReference type="AlphaFoldDB" id="A6FY70"/>
<keyword evidence="6" id="KW-0408">Iron</keyword>
<dbReference type="GO" id="GO:0031419">
    <property type="term" value="F:cobalamin binding"/>
    <property type="evidence" value="ECO:0007669"/>
    <property type="project" value="InterPro"/>
</dbReference>
<organism evidence="11 12">
    <name type="scientific">Plesiocystis pacifica SIR-1</name>
    <dbReference type="NCBI Taxonomy" id="391625"/>
    <lineage>
        <taxon>Bacteria</taxon>
        <taxon>Pseudomonadati</taxon>
        <taxon>Myxococcota</taxon>
        <taxon>Polyangia</taxon>
        <taxon>Nannocystales</taxon>
        <taxon>Nannocystaceae</taxon>
        <taxon>Plesiocystis</taxon>
    </lineage>
</organism>
<dbReference type="PROSITE" id="PS51332">
    <property type="entry name" value="B12_BINDING"/>
    <property type="match status" value="1"/>
</dbReference>
<evidence type="ECO:0000256" key="5">
    <source>
        <dbReference type="ARBA" id="ARBA00022723"/>
    </source>
</evidence>
<dbReference type="CDD" id="cd01335">
    <property type="entry name" value="Radical_SAM"/>
    <property type="match status" value="1"/>
</dbReference>
<evidence type="ECO:0000259" key="10">
    <source>
        <dbReference type="PROSITE" id="PS51918"/>
    </source>
</evidence>
<evidence type="ECO:0000256" key="3">
    <source>
        <dbReference type="ARBA" id="ARBA00022679"/>
    </source>
</evidence>
<feature type="region of interest" description="Disordered" evidence="8">
    <location>
        <begin position="533"/>
        <end position="554"/>
    </location>
</feature>
<evidence type="ECO:0000313" key="12">
    <source>
        <dbReference type="Proteomes" id="UP000005801"/>
    </source>
</evidence>
<dbReference type="CDD" id="cd02068">
    <property type="entry name" value="radical_SAM_B12_BD"/>
    <property type="match status" value="1"/>
</dbReference>
<dbReference type="Pfam" id="PF02310">
    <property type="entry name" value="B12-binding"/>
    <property type="match status" value="1"/>
</dbReference>
<dbReference type="PROSITE" id="PS51918">
    <property type="entry name" value="RADICAL_SAM"/>
    <property type="match status" value="1"/>
</dbReference>
<dbReference type="GO" id="GO:0051539">
    <property type="term" value="F:4 iron, 4 sulfur cluster binding"/>
    <property type="evidence" value="ECO:0007669"/>
    <property type="project" value="UniProtKB-KW"/>
</dbReference>
<evidence type="ECO:0000256" key="7">
    <source>
        <dbReference type="ARBA" id="ARBA00023014"/>
    </source>
</evidence>
<dbReference type="EMBL" id="ABCS01000003">
    <property type="protein sequence ID" value="EDM81449.1"/>
    <property type="molecule type" value="Genomic_DNA"/>
</dbReference>
<keyword evidence="2 11" id="KW-0489">Methyltransferase</keyword>
<dbReference type="PANTHER" id="PTHR43409:SF7">
    <property type="entry name" value="BLL1977 PROTEIN"/>
    <property type="match status" value="1"/>
</dbReference>
<dbReference type="PANTHER" id="PTHR43409">
    <property type="entry name" value="ANAEROBIC MAGNESIUM-PROTOPORPHYRIN IX MONOMETHYL ESTER CYCLASE-RELATED"/>
    <property type="match status" value="1"/>
</dbReference>
<evidence type="ECO:0000256" key="2">
    <source>
        <dbReference type="ARBA" id="ARBA00022603"/>
    </source>
</evidence>
<dbReference type="SMART" id="SM00729">
    <property type="entry name" value="Elp3"/>
    <property type="match status" value="1"/>
</dbReference>
<dbReference type="Gene3D" id="3.80.30.20">
    <property type="entry name" value="tm_1862 like domain"/>
    <property type="match status" value="1"/>
</dbReference>
<keyword evidence="4" id="KW-0949">S-adenosyl-L-methionine</keyword>
<dbReference type="GO" id="GO:0008168">
    <property type="term" value="F:methyltransferase activity"/>
    <property type="evidence" value="ECO:0007669"/>
    <property type="project" value="UniProtKB-KW"/>
</dbReference>
<dbReference type="InterPro" id="IPR058240">
    <property type="entry name" value="rSAM_sf"/>
</dbReference>
<keyword evidence="3 11" id="KW-0808">Transferase</keyword>
<proteinExistence type="predicted"/>
<comment type="cofactor">
    <cofactor evidence="1">
        <name>[4Fe-4S] cluster</name>
        <dbReference type="ChEBI" id="CHEBI:49883"/>
    </cofactor>
</comment>
<evidence type="ECO:0000313" key="11">
    <source>
        <dbReference type="EMBL" id="EDM81449.1"/>
    </source>
</evidence>
<dbReference type="OrthoDB" id="9804952at2"/>
<dbReference type="STRING" id="391625.PPSIR1_39700"/>
<evidence type="ECO:0000256" key="6">
    <source>
        <dbReference type="ARBA" id="ARBA00023004"/>
    </source>
</evidence>
<keyword evidence="12" id="KW-1185">Reference proteome</keyword>
<comment type="caution">
    <text evidence="11">The sequence shown here is derived from an EMBL/GenBank/DDBJ whole genome shotgun (WGS) entry which is preliminary data.</text>
</comment>
<feature type="domain" description="B12-binding" evidence="9">
    <location>
        <begin position="28"/>
        <end position="183"/>
    </location>
</feature>
<dbReference type="SFLD" id="SFLDG01123">
    <property type="entry name" value="methyltransferase_(Class_B)"/>
    <property type="match status" value="1"/>
</dbReference>
<dbReference type="InterPro" id="IPR007197">
    <property type="entry name" value="rSAM"/>
</dbReference>
<feature type="domain" description="Radical SAM core" evidence="10">
    <location>
        <begin position="242"/>
        <end position="473"/>
    </location>
</feature>
<dbReference type="GO" id="GO:0046872">
    <property type="term" value="F:metal ion binding"/>
    <property type="evidence" value="ECO:0007669"/>
    <property type="project" value="UniProtKB-KW"/>
</dbReference>
<reference evidence="11 12" key="1">
    <citation type="submission" date="2007-06" db="EMBL/GenBank/DDBJ databases">
        <authorList>
            <person name="Shimkets L."/>
            <person name="Ferriera S."/>
            <person name="Johnson J."/>
            <person name="Kravitz S."/>
            <person name="Beeson K."/>
            <person name="Sutton G."/>
            <person name="Rogers Y.-H."/>
            <person name="Friedman R."/>
            <person name="Frazier M."/>
            <person name="Venter J.C."/>
        </authorList>
    </citation>
    <scope>NUCLEOTIDE SEQUENCE [LARGE SCALE GENOMIC DNA]</scope>
    <source>
        <strain evidence="11 12">SIR-1</strain>
    </source>
</reference>
<protein>
    <submittedName>
        <fullName evidence="11">Methyltransferase</fullName>
    </submittedName>
</protein>
<dbReference type="InterPro" id="IPR051198">
    <property type="entry name" value="BchE-like"/>
</dbReference>
<dbReference type="SUPFAM" id="SSF102114">
    <property type="entry name" value="Radical SAM enzymes"/>
    <property type="match status" value="1"/>
</dbReference>
<dbReference type="Proteomes" id="UP000005801">
    <property type="component" value="Unassembled WGS sequence"/>
</dbReference>
<gene>
    <name evidence="11" type="ORF">PPSIR1_39700</name>
</gene>
<dbReference type="eggNOG" id="COG1032">
    <property type="taxonomic scope" value="Bacteria"/>
</dbReference>
<sequence length="554" mass="60523">MNRALPLVELRVPKAKGPGEALRVALINPPTITAPRSFSYYGAVPPLGLAYVAAVAREAGHEVQVIDATGEALGSTLTRQTAAGPLDVTGLSIPQIVGAVDPQTRVIGISHMFLHQWPLLKDLAEALKHRYPHATIVLGGENASSFWAHILDHCPQIEACVLGEGEHTFLRLLDALARGEALTGVPGLAIRAPHDHPDTGRSGAPMKTAPAARIAELDALPRPAWDLFPVDAYLDLRRSGGVDRGRSMPLLTSRGCPYKCSFCSSPQMWTTRYQRRSPERVVDEIEGYVERYAITNVDLNDLTAMLTKDWMIEFAKAMIDRGVEVSIQLPSGTRSEAVDAEAAQWLYRAGVRNFCYAPESGSAQTLERIHKKVKLPRLRASLDAAIEAGLTTHASIIIGFPHEGPRELLDTYGFVLRLALDGLDTVAVMVFAPYPGSEEYERLLAEGKIIHDELYFYSSLLRSAGATRSVHPRWTAEQLARLQLGFLLSFYGLAYARRPQRLVAVGKRVLAGRQESVMDQFLSTKLAQLNPFARKPKAASKGAPRARPKAASPA</sequence>
<dbReference type="InterPro" id="IPR034466">
    <property type="entry name" value="Methyltransferase_Class_B"/>
</dbReference>
<feature type="compositionally biased region" description="Basic residues" evidence="8">
    <location>
        <begin position="534"/>
        <end position="548"/>
    </location>
</feature>
<dbReference type="Pfam" id="PF04055">
    <property type="entry name" value="Radical_SAM"/>
    <property type="match status" value="1"/>
</dbReference>
<evidence type="ECO:0000256" key="4">
    <source>
        <dbReference type="ARBA" id="ARBA00022691"/>
    </source>
</evidence>
<dbReference type="InterPro" id="IPR023404">
    <property type="entry name" value="rSAM_horseshoe"/>
</dbReference>
<accession>A6FY70</accession>
<dbReference type="SFLD" id="SFLDG01082">
    <property type="entry name" value="B12-binding_domain_containing"/>
    <property type="match status" value="1"/>
</dbReference>
<evidence type="ECO:0000256" key="1">
    <source>
        <dbReference type="ARBA" id="ARBA00001966"/>
    </source>
</evidence>
<evidence type="ECO:0000259" key="9">
    <source>
        <dbReference type="PROSITE" id="PS51332"/>
    </source>
</evidence>
<dbReference type="SFLD" id="SFLDS00029">
    <property type="entry name" value="Radical_SAM"/>
    <property type="match status" value="1"/>
</dbReference>
<evidence type="ECO:0000256" key="8">
    <source>
        <dbReference type="SAM" id="MobiDB-lite"/>
    </source>
</evidence>
<dbReference type="Gene3D" id="3.40.50.280">
    <property type="entry name" value="Cobalamin-binding domain"/>
    <property type="match status" value="1"/>
</dbReference>
<dbReference type="RefSeq" id="WP_006969419.1">
    <property type="nucleotide sequence ID" value="NZ_ABCS01000003.1"/>
</dbReference>
<dbReference type="GO" id="GO:0032259">
    <property type="term" value="P:methylation"/>
    <property type="evidence" value="ECO:0007669"/>
    <property type="project" value="UniProtKB-KW"/>
</dbReference>
<name>A6FY70_9BACT</name>
<keyword evidence="7" id="KW-0411">Iron-sulfur</keyword>
<dbReference type="InterPro" id="IPR006158">
    <property type="entry name" value="Cobalamin-bd"/>
</dbReference>
<keyword evidence="5" id="KW-0479">Metal-binding</keyword>
<dbReference type="InterPro" id="IPR006638">
    <property type="entry name" value="Elp3/MiaA/NifB-like_rSAM"/>
</dbReference>